<keyword evidence="3" id="KW-1185">Reference proteome</keyword>
<reference evidence="2 3" key="1">
    <citation type="journal article" date="2018" name="Nat. Ecol. Evol.">
        <title>Pezizomycetes genomes reveal the molecular basis of ectomycorrhizal truffle lifestyle.</title>
        <authorList>
            <person name="Murat C."/>
            <person name="Payen T."/>
            <person name="Noel B."/>
            <person name="Kuo A."/>
            <person name="Morin E."/>
            <person name="Chen J."/>
            <person name="Kohler A."/>
            <person name="Krizsan K."/>
            <person name="Balestrini R."/>
            <person name="Da Silva C."/>
            <person name="Montanini B."/>
            <person name="Hainaut M."/>
            <person name="Levati E."/>
            <person name="Barry K.W."/>
            <person name="Belfiori B."/>
            <person name="Cichocki N."/>
            <person name="Clum A."/>
            <person name="Dockter R.B."/>
            <person name="Fauchery L."/>
            <person name="Guy J."/>
            <person name="Iotti M."/>
            <person name="Le Tacon F."/>
            <person name="Lindquist E.A."/>
            <person name="Lipzen A."/>
            <person name="Malagnac F."/>
            <person name="Mello A."/>
            <person name="Molinier V."/>
            <person name="Miyauchi S."/>
            <person name="Poulain J."/>
            <person name="Riccioni C."/>
            <person name="Rubini A."/>
            <person name="Sitrit Y."/>
            <person name="Splivallo R."/>
            <person name="Traeger S."/>
            <person name="Wang M."/>
            <person name="Zifcakova L."/>
            <person name="Wipf D."/>
            <person name="Zambonelli A."/>
            <person name="Paolocci F."/>
            <person name="Nowrousian M."/>
            <person name="Ottonello S."/>
            <person name="Baldrian P."/>
            <person name="Spatafora J.W."/>
            <person name="Henrissat B."/>
            <person name="Nagy L.G."/>
            <person name="Aury J.M."/>
            <person name="Wincker P."/>
            <person name="Grigoriev I.V."/>
            <person name="Bonfante P."/>
            <person name="Martin F.M."/>
        </authorList>
    </citation>
    <scope>NUCLEOTIDE SEQUENCE [LARGE SCALE GENOMIC DNA]</scope>
    <source>
        <strain evidence="2 3">RN42</strain>
    </source>
</reference>
<proteinExistence type="predicted"/>
<feature type="region of interest" description="Disordered" evidence="1">
    <location>
        <begin position="142"/>
        <end position="166"/>
    </location>
</feature>
<feature type="region of interest" description="Disordered" evidence="1">
    <location>
        <begin position="56"/>
        <end position="84"/>
    </location>
</feature>
<feature type="region of interest" description="Disordered" evidence="1">
    <location>
        <begin position="1"/>
        <end position="25"/>
    </location>
</feature>
<protein>
    <submittedName>
        <fullName evidence="2">Uncharacterized protein</fullName>
    </submittedName>
</protein>
<name>A0A3N4H6Z9_ASCIM</name>
<gene>
    <name evidence="2" type="ORF">BJ508DRAFT_316290</name>
</gene>
<dbReference type="EMBL" id="ML120116">
    <property type="protein sequence ID" value="RPA70703.1"/>
    <property type="molecule type" value="Genomic_DNA"/>
</dbReference>
<organism evidence="2 3">
    <name type="scientific">Ascobolus immersus RN42</name>
    <dbReference type="NCBI Taxonomy" id="1160509"/>
    <lineage>
        <taxon>Eukaryota</taxon>
        <taxon>Fungi</taxon>
        <taxon>Dikarya</taxon>
        <taxon>Ascomycota</taxon>
        <taxon>Pezizomycotina</taxon>
        <taxon>Pezizomycetes</taxon>
        <taxon>Pezizales</taxon>
        <taxon>Ascobolaceae</taxon>
        <taxon>Ascobolus</taxon>
    </lineage>
</organism>
<evidence type="ECO:0000313" key="2">
    <source>
        <dbReference type="EMBL" id="RPA70703.1"/>
    </source>
</evidence>
<feature type="region of interest" description="Disordered" evidence="1">
    <location>
        <begin position="217"/>
        <end position="245"/>
    </location>
</feature>
<feature type="compositionally biased region" description="Polar residues" evidence="1">
    <location>
        <begin position="8"/>
        <end position="25"/>
    </location>
</feature>
<sequence length="368" mass="39945">MAARRRTLSPSSFVPTNFKSSHPQQTMVKHSIPFNGTALPSGLFPRGSPIVFAKQSDCRSQPSNTTPQLPATTTQNDDSTARGNPTMVVRATATVSSGTSSRPIVVDGLQRPRRSLPLENKQTSSAESARIVDLTVDELTPMEVPRPPRAGIAFDSTDVRSGAGRGRPSEIVDLESESFPKVHTGFNFDPPRARQGKRRRPHTTVIKGPIRRRRLSPSLTSIPEPAGAVGALDNSPSASASPATTAKSLGVHTNIGTPVSLQFTPSQSILTSFKDPFCNGVPCTCLNRFDQRQIRPDDWPFLASDGENAPPPKKVRWSRVGCFKNSDLTKCEHGKCWIQIPECSKDDMGAIVSPMVDIIRYVIDGDPR</sequence>
<dbReference type="Proteomes" id="UP000275078">
    <property type="component" value="Unassembled WGS sequence"/>
</dbReference>
<feature type="compositionally biased region" description="Polar residues" evidence="1">
    <location>
        <begin position="58"/>
        <end position="83"/>
    </location>
</feature>
<feature type="compositionally biased region" description="Low complexity" evidence="1">
    <location>
        <begin position="235"/>
        <end position="245"/>
    </location>
</feature>
<feature type="region of interest" description="Disordered" evidence="1">
    <location>
        <begin position="182"/>
        <end position="201"/>
    </location>
</feature>
<accession>A0A3N4H6Z9</accession>
<evidence type="ECO:0000313" key="3">
    <source>
        <dbReference type="Proteomes" id="UP000275078"/>
    </source>
</evidence>
<dbReference type="AlphaFoldDB" id="A0A3N4H6Z9"/>
<evidence type="ECO:0000256" key="1">
    <source>
        <dbReference type="SAM" id="MobiDB-lite"/>
    </source>
</evidence>